<dbReference type="InterPro" id="IPR036388">
    <property type="entry name" value="WH-like_DNA-bd_sf"/>
</dbReference>
<dbReference type="Pfam" id="PF08223">
    <property type="entry name" value="PaaX_C"/>
    <property type="match status" value="1"/>
</dbReference>
<feature type="domain" description="Transcriptional repressor PaaX-like central Cas2-like" evidence="3">
    <location>
        <begin position="108"/>
        <end position="175"/>
    </location>
</feature>
<dbReference type="PANTHER" id="PTHR30319">
    <property type="entry name" value="PHENYLACETIC ACID REGULATOR-RELATED TRANSCRIPTIONAL REPRESSOR"/>
    <property type="match status" value="1"/>
</dbReference>
<sequence length="296" mass="32734">MSEVDETLDDIDSRPGSTTSLLRSVIGIYLRELDEWIAVADLLQLMDALDVPAPRARTAIARVKKKGLLRPEARGGVAGYRLAPEARVMLSRGDRRIYHPRHMDAASPWCLVSFSIPEDNRSLRHQLRRRLLWIGCGTVSPALWIAPAYLLDEVEDILSELGVRERATVFVADEPRVAGSLALAVTGWWDLDEIRAHHDEFLAGHSAAVIEDAATSREAFATYIRGIDAWRIIPYVDPGLPPQLLPADWPGEASTTLLLELRARFSGPATDYVSEVVGRRVDNPSRAAFLAGSGQR</sequence>
<dbReference type="Pfam" id="PF07848">
    <property type="entry name" value="PaaX"/>
    <property type="match status" value="1"/>
</dbReference>
<dbReference type="EMBL" id="BAAAPL010000002">
    <property type="protein sequence ID" value="GAA1701352.1"/>
    <property type="molecule type" value="Genomic_DNA"/>
</dbReference>
<evidence type="ECO:0000259" key="1">
    <source>
        <dbReference type="Pfam" id="PF07848"/>
    </source>
</evidence>
<evidence type="ECO:0000259" key="3">
    <source>
        <dbReference type="Pfam" id="PF20803"/>
    </source>
</evidence>
<name>A0ABN2IAH6_9MICO</name>
<dbReference type="Gene3D" id="3.30.70.2650">
    <property type="match status" value="1"/>
</dbReference>
<dbReference type="InterPro" id="IPR013225">
    <property type="entry name" value="PaaX_C"/>
</dbReference>
<dbReference type="InterPro" id="IPR011965">
    <property type="entry name" value="PaaX_trns_reg"/>
</dbReference>
<organism evidence="4 5">
    <name type="scientific">Microbacterium sediminicola</name>
    <dbReference type="NCBI Taxonomy" id="415210"/>
    <lineage>
        <taxon>Bacteria</taxon>
        <taxon>Bacillati</taxon>
        <taxon>Actinomycetota</taxon>
        <taxon>Actinomycetes</taxon>
        <taxon>Micrococcales</taxon>
        <taxon>Microbacteriaceae</taxon>
        <taxon>Microbacterium</taxon>
    </lineage>
</organism>
<feature type="domain" description="Transcriptional repressor PaaX-like N-terminal" evidence="1">
    <location>
        <begin position="18"/>
        <end position="83"/>
    </location>
</feature>
<evidence type="ECO:0000313" key="5">
    <source>
        <dbReference type="Proteomes" id="UP001501690"/>
    </source>
</evidence>
<dbReference type="Gene3D" id="1.10.10.10">
    <property type="entry name" value="Winged helix-like DNA-binding domain superfamily/Winged helix DNA-binding domain"/>
    <property type="match status" value="1"/>
</dbReference>
<evidence type="ECO:0000313" key="4">
    <source>
        <dbReference type="EMBL" id="GAA1701352.1"/>
    </source>
</evidence>
<proteinExistence type="predicted"/>
<dbReference type="Proteomes" id="UP001501690">
    <property type="component" value="Unassembled WGS sequence"/>
</dbReference>
<dbReference type="Pfam" id="PF20803">
    <property type="entry name" value="PaaX_M"/>
    <property type="match status" value="1"/>
</dbReference>
<dbReference type="InterPro" id="IPR048846">
    <property type="entry name" value="PaaX-like_central"/>
</dbReference>
<feature type="domain" description="Transcriptional repressor PaaX-like C-terminal" evidence="2">
    <location>
        <begin position="189"/>
        <end position="274"/>
    </location>
</feature>
<dbReference type="InterPro" id="IPR012906">
    <property type="entry name" value="PaaX-like_N"/>
</dbReference>
<evidence type="ECO:0000259" key="2">
    <source>
        <dbReference type="Pfam" id="PF08223"/>
    </source>
</evidence>
<keyword evidence="5" id="KW-1185">Reference proteome</keyword>
<dbReference type="PIRSF" id="PIRSF020623">
    <property type="entry name" value="PaaX"/>
    <property type="match status" value="1"/>
</dbReference>
<dbReference type="Gene3D" id="1.20.58.1460">
    <property type="match status" value="1"/>
</dbReference>
<dbReference type="RefSeq" id="WP_344071961.1">
    <property type="nucleotide sequence ID" value="NZ_BAAAPL010000002.1"/>
</dbReference>
<reference evidence="4 5" key="1">
    <citation type="journal article" date="2019" name="Int. J. Syst. Evol. Microbiol.">
        <title>The Global Catalogue of Microorganisms (GCM) 10K type strain sequencing project: providing services to taxonomists for standard genome sequencing and annotation.</title>
        <authorList>
            <consortium name="The Broad Institute Genomics Platform"/>
            <consortium name="The Broad Institute Genome Sequencing Center for Infectious Disease"/>
            <person name="Wu L."/>
            <person name="Ma J."/>
        </authorList>
    </citation>
    <scope>NUCLEOTIDE SEQUENCE [LARGE SCALE GENOMIC DNA]</scope>
    <source>
        <strain evidence="4 5">JCM 15577</strain>
    </source>
</reference>
<gene>
    <name evidence="4" type="ORF">GCM10009808_19090</name>
</gene>
<comment type="caution">
    <text evidence="4">The sequence shown here is derived from an EMBL/GenBank/DDBJ whole genome shotgun (WGS) entry which is preliminary data.</text>
</comment>
<dbReference type="PANTHER" id="PTHR30319:SF1">
    <property type="entry name" value="TRANSCRIPTIONAL REPRESSOR PAAX"/>
    <property type="match status" value="1"/>
</dbReference>
<protein>
    <submittedName>
        <fullName evidence="4">PaaX family transcriptional regulator C-terminal domain-containing protein</fullName>
    </submittedName>
</protein>
<accession>A0ABN2IAH6</accession>